<dbReference type="Proteomes" id="UP000095284">
    <property type="component" value="Unplaced"/>
</dbReference>
<protein>
    <submittedName>
        <fullName evidence="1">(pine wood nematode) hypothetical protein</fullName>
    </submittedName>
</protein>
<evidence type="ECO:0000313" key="2">
    <source>
        <dbReference type="Proteomes" id="UP000095284"/>
    </source>
</evidence>
<dbReference type="Proteomes" id="UP000659654">
    <property type="component" value="Unassembled WGS sequence"/>
</dbReference>
<dbReference type="EMBL" id="CAJFDI010000003">
    <property type="protein sequence ID" value="CAD5221536.1"/>
    <property type="molecule type" value="Genomic_DNA"/>
</dbReference>
<dbReference type="OrthoDB" id="10311968at2759"/>
<dbReference type="AlphaFoldDB" id="A0A1I7STB5"/>
<keyword evidence="3" id="KW-1185">Reference proteome</keyword>
<dbReference type="EMBL" id="CAJFCV020000003">
    <property type="protein sequence ID" value="CAG9108591.1"/>
    <property type="molecule type" value="Genomic_DNA"/>
</dbReference>
<reference evidence="4" key="1">
    <citation type="submission" date="2016-11" db="UniProtKB">
        <authorList>
            <consortium name="WormBaseParasite"/>
        </authorList>
    </citation>
    <scope>IDENTIFICATION</scope>
</reference>
<gene>
    <name evidence="1" type="ORF">BXYJ_LOCUS6727</name>
</gene>
<dbReference type="WBParaSite" id="BXY_1628500.1">
    <property type="protein sequence ID" value="BXY_1628500.1"/>
    <property type="gene ID" value="BXY_1628500"/>
</dbReference>
<name>A0A1I7STB5_BURXY</name>
<reference evidence="1" key="2">
    <citation type="submission" date="2020-09" db="EMBL/GenBank/DDBJ databases">
        <authorList>
            <person name="Kikuchi T."/>
        </authorList>
    </citation>
    <scope>NUCLEOTIDE SEQUENCE</scope>
    <source>
        <strain evidence="1">Ka4C1</strain>
    </source>
</reference>
<dbReference type="Proteomes" id="UP000582659">
    <property type="component" value="Unassembled WGS sequence"/>
</dbReference>
<sequence length="182" mass="21821">MYSWKKHVARFPSSALCLEGTEIRKNLNRDWSGMSEYTLTRVRSAAALRNAKSLPPGDNLNTLQHAPSVGSIPSQYSKPYYLTYYSRTSPLYLYYSNDNAAYDDWYDQYRFAIPRYHAVKNYYHKYTPSFNYYGRYPYLYRSYHVNYGAPYYGSRHYDPYQDPYVKRSYNRYTSSLVDPYWH</sequence>
<proteinExistence type="predicted"/>
<evidence type="ECO:0000313" key="4">
    <source>
        <dbReference type="WBParaSite" id="BXY_1628500.1"/>
    </source>
</evidence>
<evidence type="ECO:0000313" key="1">
    <source>
        <dbReference type="EMBL" id="CAD5221536.1"/>
    </source>
</evidence>
<organism evidence="2 4">
    <name type="scientific">Bursaphelenchus xylophilus</name>
    <name type="common">Pinewood nematode worm</name>
    <name type="synonym">Aphelenchoides xylophilus</name>
    <dbReference type="NCBI Taxonomy" id="6326"/>
    <lineage>
        <taxon>Eukaryota</taxon>
        <taxon>Metazoa</taxon>
        <taxon>Ecdysozoa</taxon>
        <taxon>Nematoda</taxon>
        <taxon>Chromadorea</taxon>
        <taxon>Rhabditida</taxon>
        <taxon>Tylenchina</taxon>
        <taxon>Tylenchomorpha</taxon>
        <taxon>Aphelenchoidea</taxon>
        <taxon>Aphelenchoididae</taxon>
        <taxon>Bursaphelenchus</taxon>
    </lineage>
</organism>
<accession>A0A1I7STB5</accession>
<evidence type="ECO:0000313" key="3">
    <source>
        <dbReference type="Proteomes" id="UP000659654"/>
    </source>
</evidence>